<evidence type="ECO:0000313" key="5">
    <source>
        <dbReference type="Proteomes" id="UP000224076"/>
    </source>
</evidence>
<dbReference type="PANTHER" id="PTHR15427">
    <property type="entry name" value="EMILIN ELASTIN MICROFIBRIL INTERFACE-LOCATED PROTEIN ELASTIN MICROFIBRIL INTERFACER"/>
    <property type="match status" value="1"/>
</dbReference>
<evidence type="ECO:0000256" key="2">
    <source>
        <dbReference type="ARBA" id="ARBA00022525"/>
    </source>
</evidence>
<protein>
    <submittedName>
        <fullName evidence="4">Exosporium leader peptide</fullName>
    </submittedName>
</protein>
<dbReference type="EMBL" id="NVDG01000059">
    <property type="protein sequence ID" value="PFU37828.1"/>
    <property type="molecule type" value="Genomic_DNA"/>
</dbReference>
<name>A0A2B3TM66_BACCE</name>
<evidence type="ECO:0000313" key="4">
    <source>
        <dbReference type="EMBL" id="PFU37828.1"/>
    </source>
</evidence>
<feature type="region of interest" description="Disordered" evidence="3">
    <location>
        <begin position="21"/>
        <end position="46"/>
    </location>
</feature>
<reference evidence="4 5" key="1">
    <citation type="submission" date="2017-09" db="EMBL/GenBank/DDBJ databases">
        <title>Large-scale bioinformatics analysis of Bacillus genomes uncovers conserved roles of natural products in bacterial physiology.</title>
        <authorList>
            <consortium name="Agbiome Team Llc"/>
            <person name="Bleich R.M."/>
            <person name="Grubbs K.J."/>
            <person name="Santa Maria K.C."/>
            <person name="Allen S.E."/>
            <person name="Farag S."/>
            <person name="Shank E.A."/>
            <person name="Bowers A."/>
        </authorList>
    </citation>
    <scope>NUCLEOTIDE SEQUENCE [LARGE SCALE GENOMIC DNA]</scope>
    <source>
        <strain evidence="4 5">AFS061806</strain>
    </source>
</reference>
<dbReference type="Gene3D" id="2.60.120.40">
    <property type="match status" value="1"/>
</dbReference>
<sequence>MSSKNRFNPCDISCAFPVPIPGTQGPTGPTGEQGVPGIQGSTGPTGPVPQSAFRAVNGSSQPIGTTINLVRFDTEEFDLNNEYIPGNVSVFIPKQDGVYLIEASIGVTAETAEPTFTIAALISLNSSFIQVKNNLINSNAINIVTVSSILQLQAGDTVQIFGVSGEIGTISEDISVTNFAAARFPSPDGSSLFSPFFRKPILISDLSQKILGI</sequence>
<comment type="caution">
    <text evidence="4">The sequence shown here is derived from an EMBL/GenBank/DDBJ whole genome shotgun (WGS) entry which is preliminary data.</text>
</comment>
<dbReference type="InterPro" id="IPR050392">
    <property type="entry name" value="Collagen/C1q_domain"/>
</dbReference>
<organism evidence="4 5">
    <name type="scientific">Bacillus cereus</name>
    <dbReference type="NCBI Taxonomy" id="1396"/>
    <lineage>
        <taxon>Bacteria</taxon>
        <taxon>Bacillati</taxon>
        <taxon>Bacillota</taxon>
        <taxon>Bacilli</taxon>
        <taxon>Bacillales</taxon>
        <taxon>Bacillaceae</taxon>
        <taxon>Bacillus</taxon>
        <taxon>Bacillus cereus group</taxon>
    </lineage>
</organism>
<feature type="compositionally biased region" description="Low complexity" evidence="3">
    <location>
        <begin position="21"/>
        <end position="36"/>
    </location>
</feature>
<dbReference type="AlphaFoldDB" id="A0A2B3TM66"/>
<dbReference type="PANTHER" id="PTHR15427:SF33">
    <property type="entry name" value="COLLAGEN IV NC1 DOMAIN-CONTAINING PROTEIN"/>
    <property type="match status" value="1"/>
</dbReference>
<dbReference type="RefSeq" id="WP_098666400.1">
    <property type="nucleotide sequence ID" value="NZ_NVDG01000059.1"/>
</dbReference>
<proteinExistence type="predicted"/>
<gene>
    <name evidence="4" type="ORF">COK86_27435</name>
</gene>
<dbReference type="Proteomes" id="UP000224076">
    <property type="component" value="Unassembled WGS sequence"/>
</dbReference>
<accession>A0A2B3TM66</accession>
<dbReference type="SUPFAM" id="SSF49842">
    <property type="entry name" value="TNF-like"/>
    <property type="match status" value="1"/>
</dbReference>
<evidence type="ECO:0000256" key="1">
    <source>
        <dbReference type="ARBA" id="ARBA00004613"/>
    </source>
</evidence>
<evidence type="ECO:0000256" key="3">
    <source>
        <dbReference type="SAM" id="MobiDB-lite"/>
    </source>
</evidence>
<dbReference type="InterPro" id="IPR008983">
    <property type="entry name" value="Tumour_necrosis_fac-like_dom"/>
</dbReference>
<keyword evidence="2" id="KW-0964">Secreted</keyword>
<comment type="subcellular location">
    <subcellularLocation>
        <location evidence="1">Secreted</location>
    </subcellularLocation>
</comment>